<dbReference type="SUPFAM" id="SSF55874">
    <property type="entry name" value="ATPase domain of HSP90 chaperone/DNA topoisomerase II/histidine kinase"/>
    <property type="match status" value="1"/>
</dbReference>
<dbReference type="InterPro" id="IPR003661">
    <property type="entry name" value="HisK_dim/P_dom"/>
</dbReference>
<feature type="domain" description="HTH araC/xylS-type" evidence="9">
    <location>
        <begin position="1306"/>
        <end position="1407"/>
    </location>
</feature>
<dbReference type="SMART" id="SM00388">
    <property type="entry name" value="HisKA"/>
    <property type="match status" value="1"/>
</dbReference>
<evidence type="ECO:0000256" key="1">
    <source>
        <dbReference type="ARBA" id="ARBA00000085"/>
    </source>
</evidence>
<dbReference type="PROSITE" id="PS50110">
    <property type="entry name" value="RESPONSE_REGULATORY"/>
    <property type="match status" value="1"/>
</dbReference>
<evidence type="ECO:0000259" key="9">
    <source>
        <dbReference type="PROSITE" id="PS01124"/>
    </source>
</evidence>
<dbReference type="SUPFAM" id="SSF46689">
    <property type="entry name" value="Homeodomain-like"/>
    <property type="match status" value="1"/>
</dbReference>
<dbReference type="Pfam" id="PF07495">
    <property type="entry name" value="Y_Y_Y"/>
    <property type="match status" value="1"/>
</dbReference>
<evidence type="ECO:0000256" key="8">
    <source>
        <dbReference type="SAM" id="Coils"/>
    </source>
</evidence>
<dbReference type="GO" id="GO:0000155">
    <property type="term" value="F:phosphorelay sensor kinase activity"/>
    <property type="evidence" value="ECO:0007669"/>
    <property type="project" value="InterPro"/>
</dbReference>
<evidence type="ECO:0000256" key="5">
    <source>
        <dbReference type="ARBA" id="ARBA00023125"/>
    </source>
</evidence>
<feature type="coiled-coil region" evidence="8">
    <location>
        <begin position="835"/>
        <end position="862"/>
    </location>
</feature>
<dbReference type="Pfam" id="PF00512">
    <property type="entry name" value="HisKA"/>
    <property type="match status" value="1"/>
</dbReference>
<feature type="domain" description="Response regulatory" evidence="11">
    <location>
        <begin position="1159"/>
        <end position="1274"/>
    </location>
</feature>
<dbReference type="InterPro" id="IPR011123">
    <property type="entry name" value="Y_Y_Y"/>
</dbReference>
<dbReference type="Pfam" id="PF02518">
    <property type="entry name" value="HATPase_c"/>
    <property type="match status" value="1"/>
</dbReference>
<dbReference type="RefSeq" id="WP_296939854.1">
    <property type="nucleotide sequence ID" value="NZ_LT599032.1"/>
</dbReference>
<evidence type="ECO:0000259" key="10">
    <source>
        <dbReference type="PROSITE" id="PS50109"/>
    </source>
</evidence>
<dbReference type="Pfam" id="PF07494">
    <property type="entry name" value="Reg_prop"/>
    <property type="match status" value="6"/>
</dbReference>
<gene>
    <name evidence="12" type="ORF">KL86DYS1_11662</name>
</gene>
<reference evidence="12" key="1">
    <citation type="submission" date="2016-04" db="EMBL/GenBank/DDBJ databases">
        <authorList>
            <person name="Evans L.H."/>
            <person name="Alamgir A."/>
            <person name="Owens N."/>
            <person name="Weber N.D."/>
            <person name="Virtaneva K."/>
            <person name="Barbian K."/>
            <person name="Babar A."/>
            <person name="Rosenke K."/>
        </authorList>
    </citation>
    <scope>NUCLEOTIDE SEQUENCE</scope>
    <source>
        <strain evidence="12">86-1</strain>
    </source>
</reference>
<dbReference type="InterPro" id="IPR003594">
    <property type="entry name" value="HATPase_dom"/>
</dbReference>
<keyword evidence="5" id="KW-0238">DNA-binding</keyword>
<comment type="catalytic activity">
    <reaction evidence="1">
        <text>ATP + protein L-histidine = ADP + protein N-phospho-L-histidine.</text>
        <dbReference type="EC" id="2.7.13.3"/>
    </reaction>
</comment>
<dbReference type="InterPro" id="IPR004358">
    <property type="entry name" value="Sig_transdc_His_kin-like_C"/>
</dbReference>
<dbReference type="InterPro" id="IPR015943">
    <property type="entry name" value="WD40/YVTN_repeat-like_dom_sf"/>
</dbReference>
<proteinExistence type="predicted"/>
<dbReference type="InterPro" id="IPR018062">
    <property type="entry name" value="HTH_AraC-typ_CS"/>
</dbReference>
<dbReference type="SMART" id="SM00342">
    <property type="entry name" value="HTH_ARAC"/>
    <property type="match status" value="1"/>
</dbReference>
<keyword evidence="3 7" id="KW-0597">Phosphoprotein</keyword>
<dbReference type="InterPro" id="IPR001789">
    <property type="entry name" value="Sig_transdc_resp-reg_receiver"/>
</dbReference>
<dbReference type="SUPFAM" id="SSF52172">
    <property type="entry name" value="CheY-like"/>
    <property type="match status" value="1"/>
</dbReference>
<name>A0A212JB71_9BACT</name>
<dbReference type="PROSITE" id="PS01124">
    <property type="entry name" value="HTH_ARAC_FAMILY_2"/>
    <property type="match status" value="1"/>
</dbReference>
<dbReference type="PANTHER" id="PTHR43547:SF2">
    <property type="entry name" value="HYBRID SIGNAL TRANSDUCTION HISTIDINE KINASE C"/>
    <property type="match status" value="1"/>
</dbReference>
<keyword evidence="4" id="KW-0805">Transcription regulation</keyword>
<dbReference type="PROSITE" id="PS50109">
    <property type="entry name" value="HIS_KIN"/>
    <property type="match status" value="1"/>
</dbReference>
<dbReference type="Gene3D" id="1.10.10.60">
    <property type="entry name" value="Homeodomain-like"/>
    <property type="match status" value="1"/>
</dbReference>
<dbReference type="EC" id="2.7.13.3" evidence="2"/>
<evidence type="ECO:0000259" key="11">
    <source>
        <dbReference type="PROSITE" id="PS50110"/>
    </source>
</evidence>
<feature type="modified residue" description="4-aspartylphosphate" evidence="7">
    <location>
        <position position="1207"/>
    </location>
</feature>
<dbReference type="Gene3D" id="2.130.10.10">
    <property type="entry name" value="YVTN repeat-like/Quinoprotein amine dehydrogenase"/>
    <property type="match status" value="2"/>
</dbReference>
<dbReference type="PANTHER" id="PTHR43547">
    <property type="entry name" value="TWO-COMPONENT HISTIDINE KINASE"/>
    <property type="match status" value="1"/>
</dbReference>
<dbReference type="GO" id="GO:0043565">
    <property type="term" value="F:sequence-specific DNA binding"/>
    <property type="evidence" value="ECO:0007669"/>
    <property type="project" value="InterPro"/>
</dbReference>
<dbReference type="InterPro" id="IPR036890">
    <property type="entry name" value="HATPase_C_sf"/>
</dbReference>
<dbReference type="CDD" id="cd00146">
    <property type="entry name" value="PKD"/>
    <property type="match status" value="1"/>
</dbReference>
<dbReference type="FunFam" id="2.60.40.10:FF:000791">
    <property type="entry name" value="Two-component system sensor histidine kinase/response regulator"/>
    <property type="match status" value="1"/>
</dbReference>
<dbReference type="Gene3D" id="1.10.287.130">
    <property type="match status" value="1"/>
</dbReference>
<evidence type="ECO:0000256" key="2">
    <source>
        <dbReference type="ARBA" id="ARBA00012438"/>
    </source>
</evidence>
<keyword evidence="8" id="KW-0175">Coiled coil</keyword>
<dbReference type="SMART" id="SM00387">
    <property type="entry name" value="HATPase_c"/>
    <property type="match status" value="1"/>
</dbReference>
<evidence type="ECO:0000256" key="7">
    <source>
        <dbReference type="PROSITE-ProRule" id="PRU00169"/>
    </source>
</evidence>
<dbReference type="PRINTS" id="PR00344">
    <property type="entry name" value="BCTRLSENSOR"/>
</dbReference>
<protein>
    <recommendedName>
        <fullName evidence="2">histidine kinase</fullName>
        <ecNumber evidence="2">2.7.13.3</ecNumber>
    </recommendedName>
</protein>
<dbReference type="InterPro" id="IPR013783">
    <property type="entry name" value="Ig-like_fold"/>
</dbReference>
<dbReference type="PROSITE" id="PS00041">
    <property type="entry name" value="HTH_ARAC_FAMILY_1"/>
    <property type="match status" value="1"/>
</dbReference>
<dbReference type="InterPro" id="IPR005467">
    <property type="entry name" value="His_kinase_dom"/>
</dbReference>
<dbReference type="InterPro" id="IPR009057">
    <property type="entry name" value="Homeodomain-like_sf"/>
</dbReference>
<dbReference type="CDD" id="cd00082">
    <property type="entry name" value="HisKA"/>
    <property type="match status" value="1"/>
</dbReference>
<dbReference type="InterPro" id="IPR011006">
    <property type="entry name" value="CheY-like_superfamily"/>
</dbReference>
<sequence length="1409" mass="159942">MKNTLIIISSIIISLLSISKATGQNNISSKYIFSTISIDEGLPVNFVDDIFKDSHGFIWVATQGGGLSRYDGYEFINFNVNSSPLFLKSNFIRKVVEDNFNRLWTTSNNGIDIIDLKTMQKSTISYKDNLLNTVLNTPAITIFKDRKGCIWVVSTENMYKLEFDAKGNIQRIYTTVQKGSPYRFTCISEIDNEIWAGNDGAVYKITEGQSGKLNLQLVSTHFSISSNLFISSILKKDNTIWMATEDGLFRYNDINQPPSHYLHNPLNPYSISQNMVTDLNIVNGSIIAGTLRGLNIYNPVTDGFEHITHNSAAESLNSDFINCLLADGDNLWIGTESGGINKMTLRKLAVKNYIHSNSDKGSISPNPVNAILETRNGNLWVGSVEGGLNLMKKGESSFTHYMAGPGLLSHNSVSVLEEDYDGNLWIGTWGGAISILNESKLPAISYKYINPNSSFIGILKYDPVNNGMWIGTNRAVYWYDIQNNSLEIPLPENMNQNIWGTLGSAIDTKNRLWLGCSEGLIQIDLNAYDEPAKKFAARFVSLNEQEVNKLFLKNITCIFQAHDNTIWVGSNGYGICKIEEINGKYVSRTYTMVQGLVNNAVFGILEDEQGLLWISTGRGMSSFNPQTDRFVNYTKDDGLANHQFYWNASFKSPVSKNLYFGSMTGLTELQGNSRYASKEQRGVTFTKLQILNQTVWHNSGNYIKEDISYAKKLDLHEQDKSFSIEFSALDYDNPSTVAYSYRLLGFDDKWIDVPSNRRFVSYTNLSPGTYRLQVRCMTKASDWSENITELEIEIHPFFYKTVWFISLCIILLLVLGIQLYKWRINSLKKQREILHKKVEERTHALEEQKKLLEEQAVELKLQNTILVDQNEKISYQRKQLIGMSKKVQEAMADRMSFFTNITHEFRTPITLIIGPIERALKLSTNPKVVEQLQYVSRNSKHLLSLVNQLMDFRKVESDSMSVNPTAGNLINFLDELLIPFESFANERSIKIRRIYRMSHPRIMFDEEAIRKLITNLLANSIKFTPDGGSVTLYVSTITGSDGEDKLYICVRDSGIGIKDEDLNRIFNRFYQSDTRTKYPVYGQSGTGIGLYLCKNIVNLLEGSITAKNNHTKGASFRILLPLIAASASEQQSFTENYIPPVAGNREYIPATEQKEQRLTILVVEDNMDMRKYICSILSDYYKVVEAENGEEALKVLKATSIDFIISDLMMPVMDGLELSQKVKSDLSTSHIPFLMLTAKTSIETQIGSYKMGADEFLTKPFDEELLLTRINNILEIRKLYQRKFSLYMNVEELNITEDSNDEKFLKKAMEIIKENYTNTEYDVSNFVNDMGVSQSLLNKKMQILTGQPPSHFIRDFRLSIARELILKSKGNKTISEIAYEVGFNDPKYFTRCFTKHFGIAPSAMSKDTD</sequence>
<dbReference type="Gene3D" id="3.30.565.10">
    <property type="entry name" value="Histidine kinase-like ATPase, C-terminal domain"/>
    <property type="match status" value="1"/>
</dbReference>
<accession>A0A212JB71</accession>
<dbReference type="SMART" id="SM00448">
    <property type="entry name" value="REC"/>
    <property type="match status" value="1"/>
</dbReference>
<dbReference type="Gene3D" id="2.60.40.10">
    <property type="entry name" value="Immunoglobulins"/>
    <property type="match status" value="1"/>
</dbReference>
<dbReference type="Pfam" id="PF00072">
    <property type="entry name" value="Response_reg"/>
    <property type="match status" value="1"/>
</dbReference>
<dbReference type="EMBL" id="FLUM01000001">
    <property type="protein sequence ID" value="SBV96495.1"/>
    <property type="molecule type" value="Genomic_DNA"/>
</dbReference>
<organism evidence="12">
    <name type="scientific">uncultured Dysgonomonas sp</name>
    <dbReference type="NCBI Taxonomy" id="206096"/>
    <lineage>
        <taxon>Bacteria</taxon>
        <taxon>Pseudomonadati</taxon>
        <taxon>Bacteroidota</taxon>
        <taxon>Bacteroidia</taxon>
        <taxon>Bacteroidales</taxon>
        <taxon>Dysgonomonadaceae</taxon>
        <taxon>Dysgonomonas</taxon>
        <taxon>environmental samples</taxon>
    </lineage>
</organism>
<dbReference type="Gene3D" id="3.40.50.2300">
    <property type="match status" value="1"/>
</dbReference>
<keyword evidence="6" id="KW-0804">Transcription</keyword>
<dbReference type="InterPro" id="IPR036097">
    <property type="entry name" value="HisK_dim/P_sf"/>
</dbReference>
<evidence type="ECO:0000256" key="3">
    <source>
        <dbReference type="ARBA" id="ARBA00022553"/>
    </source>
</evidence>
<dbReference type="GO" id="GO:0003700">
    <property type="term" value="F:DNA-binding transcription factor activity"/>
    <property type="evidence" value="ECO:0007669"/>
    <property type="project" value="InterPro"/>
</dbReference>
<dbReference type="InterPro" id="IPR018060">
    <property type="entry name" value="HTH_AraC"/>
</dbReference>
<dbReference type="InterPro" id="IPR011110">
    <property type="entry name" value="Reg_prop"/>
</dbReference>
<dbReference type="Pfam" id="PF12833">
    <property type="entry name" value="HTH_18"/>
    <property type="match status" value="1"/>
</dbReference>
<evidence type="ECO:0000313" key="12">
    <source>
        <dbReference type="EMBL" id="SBV96495.1"/>
    </source>
</evidence>
<dbReference type="SUPFAM" id="SSF47384">
    <property type="entry name" value="Homodimeric domain of signal transducing histidine kinase"/>
    <property type="match status" value="1"/>
</dbReference>
<dbReference type="SUPFAM" id="SSF63829">
    <property type="entry name" value="Calcium-dependent phosphotriesterase"/>
    <property type="match status" value="3"/>
</dbReference>
<evidence type="ECO:0000256" key="4">
    <source>
        <dbReference type="ARBA" id="ARBA00023015"/>
    </source>
</evidence>
<feature type="domain" description="Histidine kinase" evidence="10">
    <location>
        <begin position="900"/>
        <end position="1124"/>
    </location>
</feature>
<evidence type="ECO:0000256" key="6">
    <source>
        <dbReference type="ARBA" id="ARBA00023163"/>
    </source>
</evidence>